<keyword evidence="3" id="KW-1185">Reference proteome</keyword>
<evidence type="ECO:0000256" key="1">
    <source>
        <dbReference type="SAM" id="MobiDB-lite"/>
    </source>
</evidence>
<evidence type="ECO:0000313" key="3">
    <source>
        <dbReference type="Proteomes" id="UP000789831"/>
    </source>
</evidence>
<accession>A0A9N9HIC0</accession>
<dbReference type="InterPro" id="IPR006597">
    <property type="entry name" value="Sel1-like"/>
</dbReference>
<reference evidence="2" key="1">
    <citation type="submission" date="2021-06" db="EMBL/GenBank/DDBJ databases">
        <authorList>
            <person name="Kallberg Y."/>
            <person name="Tangrot J."/>
            <person name="Rosling A."/>
        </authorList>
    </citation>
    <scope>NUCLEOTIDE SEQUENCE</scope>
    <source>
        <strain evidence="2">MT106</strain>
    </source>
</reference>
<organism evidence="2 3">
    <name type="scientific">Ambispora gerdemannii</name>
    <dbReference type="NCBI Taxonomy" id="144530"/>
    <lineage>
        <taxon>Eukaryota</taxon>
        <taxon>Fungi</taxon>
        <taxon>Fungi incertae sedis</taxon>
        <taxon>Mucoromycota</taxon>
        <taxon>Glomeromycotina</taxon>
        <taxon>Glomeromycetes</taxon>
        <taxon>Archaeosporales</taxon>
        <taxon>Ambisporaceae</taxon>
        <taxon>Ambispora</taxon>
    </lineage>
</organism>
<protein>
    <submittedName>
        <fullName evidence="2">11908_t:CDS:1</fullName>
    </submittedName>
</protein>
<name>A0A9N9HIC0_9GLOM</name>
<feature type="compositionally biased region" description="Basic and acidic residues" evidence="1">
    <location>
        <begin position="13"/>
        <end position="25"/>
    </location>
</feature>
<dbReference type="AlphaFoldDB" id="A0A9N9HIC0"/>
<sequence length="221" mass="25626">IEKKDVFSTSENNDSKKSNKAKEIELFENNSLAKNKRKQPTESEENPQQQVMAESINNENSSKKISRTNVDDTINYQIDWTLVSTSILATNTDLNTNEKNSNLSIATYSDQIKSNLESSTQIMNQQQQIDIEILNETTMDDLLILFENIFKYNENIEANMENLITIIFEKFQIPSDKIRFLQSLQNNILYRTILGFMYHYGVSVEKDYDQALQYYQQSADA</sequence>
<dbReference type="Gene3D" id="1.25.40.10">
    <property type="entry name" value="Tetratricopeptide repeat domain"/>
    <property type="match status" value="1"/>
</dbReference>
<dbReference type="SUPFAM" id="SSF81901">
    <property type="entry name" value="HCP-like"/>
    <property type="match status" value="1"/>
</dbReference>
<comment type="caution">
    <text evidence="2">The sequence shown here is derived from an EMBL/GenBank/DDBJ whole genome shotgun (WGS) entry which is preliminary data.</text>
</comment>
<feature type="non-terminal residue" evidence="2">
    <location>
        <position position="1"/>
    </location>
</feature>
<dbReference type="SMART" id="SM00671">
    <property type="entry name" value="SEL1"/>
    <property type="match status" value="1"/>
</dbReference>
<dbReference type="EMBL" id="CAJVPL010011258">
    <property type="protein sequence ID" value="CAG8683489.1"/>
    <property type="molecule type" value="Genomic_DNA"/>
</dbReference>
<feature type="region of interest" description="Disordered" evidence="1">
    <location>
        <begin position="1"/>
        <end position="64"/>
    </location>
</feature>
<dbReference type="InterPro" id="IPR011990">
    <property type="entry name" value="TPR-like_helical_dom_sf"/>
</dbReference>
<gene>
    <name evidence="2" type="ORF">AGERDE_LOCUS12775</name>
</gene>
<feature type="non-terminal residue" evidence="2">
    <location>
        <position position="221"/>
    </location>
</feature>
<evidence type="ECO:0000313" key="2">
    <source>
        <dbReference type="EMBL" id="CAG8683489.1"/>
    </source>
</evidence>
<dbReference type="Proteomes" id="UP000789831">
    <property type="component" value="Unassembled WGS sequence"/>
</dbReference>
<proteinExistence type="predicted"/>